<proteinExistence type="predicted"/>
<reference evidence="1" key="1">
    <citation type="submission" date="2022-04" db="EMBL/GenBank/DDBJ databases">
        <title>Genome of the entomopathogenic fungus Entomophthora muscae.</title>
        <authorList>
            <person name="Elya C."/>
            <person name="Lovett B.R."/>
            <person name="Lee E."/>
            <person name="Macias A.M."/>
            <person name="Hajek A.E."/>
            <person name="De Bivort B.L."/>
            <person name="Kasson M.T."/>
            <person name="De Fine Licht H.H."/>
            <person name="Stajich J.E."/>
        </authorList>
    </citation>
    <scope>NUCLEOTIDE SEQUENCE</scope>
    <source>
        <strain evidence="1">Berkeley</strain>
    </source>
</reference>
<keyword evidence="2" id="KW-1185">Reference proteome</keyword>
<dbReference type="Proteomes" id="UP001165960">
    <property type="component" value="Unassembled WGS sequence"/>
</dbReference>
<comment type="caution">
    <text evidence="1">The sequence shown here is derived from an EMBL/GenBank/DDBJ whole genome shotgun (WGS) entry which is preliminary data.</text>
</comment>
<protein>
    <submittedName>
        <fullName evidence="1">Uncharacterized protein</fullName>
    </submittedName>
</protein>
<name>A0ACC2T7N9_9FUNG</name>
<gene>
    <name evidence="1" type="ORF">DSO57_1009399</name>
</gene>
<dbReference type="EMBL" id="QTSX02003580">
    <property type="protein sequence ID" value="KAJ9070307.1"/>
    <property type="molecule type" value="Genomic_DNA"/>
</dbReference>
<sequence length="792" mass="90302">MEAAAGPCTVLVFVLDTSTSMNQNFEDRLTYLCAAKAFIRGLIKNPDFQRDRNLQAVLFTYGKEPFAFQSRLSSDPHFMNFLETLSKVKAYDTFNGDKALQAAYEYLHLFRMENNLDTLGGGRTPWCNKPNFICWLTDGEAIVRKEGIANKFDSLPAEIPGLQYFQNDYRWDQRLYIYHFTHKGRRGIAPYLEEYARPRGGHIFPMQSFFDIKARLETQVSFKSPRYSPDISFLDLGLFINLVDMNRPSDRGYSLKLLTNTTSRLRMPFFPFPENYWAKADIARLPVRETAPIVAFERGEKPVVIPPNYPYDKYKLQPCPLTEEFLACDKPQFWLVNAPNSFSEPGKGFPFGVLTANTSRQGVNLLVMGYNFPLIWQIIQKSQAISHRPDPSVANEIKTFLSHTPFYYHKSFYDVLLSVGLTGLDLKDVIYTNTEAMYDIQQVAAHAHDCFCARGYHHFLSAPASERTKFSKDFSSNVVRDVLSIPRCSLLSSLHKQKHYFFECGRVDDISQIREALPANRRSFPIEVMSDHRIGEGSRQRLRNALDSEEDVKHQERIAFGNLYLKREDNLPRSEGQYVEDQAVSNAPARIGHHQAERRPRRRSISPVTFNYARIPCLRPIPALSDTEDDYFIPSQPHQQTRRRPPAPRIPPSQASTPTSSPEPSSLPGTPIALRDSTPVPMPPAPVQRNAPTPPLETPPPPTAPREQAAPNPAAITNWAGLKARLKNLIVCKDEVYNEDIAIQQITECNVSTAYPTAKKYLLFKSLVYHAKVARRRTLMEFLDLLVNQHKP</sequence>
<evidence type="ECO:0000313" key="2">
    <source>
        <dbReference type="Proteomes" id="UP001165960"/>
    </source>
</evidence>
<organism evidence="1 2">
    <name type="scientific">Entomophthora muscae</name>
    <dbReference type="NCBI Taxonomy" id="34485"/>
    <lineage>
        <taxon>Eukaryota</taxon>
        <taxon>Fungi</taxon>
        <taxon>Fungi incertae sedis</taxon>
        <taxon>Zoopagomycota</taxon>
        <taxon>Entomophthoromycotina</taxon>
        <taxon>Entomophthoromycetes</taxon>
        <taxon>Entomophthorales</taxon>
        <taxon>Entomophthoraceae</taxon>
        <taxon>Entomophthora</taxon>
    </lineage>
</organism>
<accession>A0ACC2T7N9</accession>
<evidence type="ECO:0000313" key="1">
    <source>
        <dbReference type="EMBL" id="KAJ9070307.1"/>
    </source>
</evidence>